<feature type="transmembrane region" description="Helical" evidence="1">
    <location>
        <begin position="35"/>
        <end position="52"/>
    </location>
</feature>
<proteinExistence type="predicted"/>
<keyword evidence="1" id="KW-0472">Membrane</keyword>
<evidence type="ECO:0000256" key="1">
    <source>
        <dbReference type="SAM" id="Phobius"/>
    </source>
</evidence>
<protein>
    <submittedName>
        <fullName evidence="2">Uncharacterized protein</fullName>
    </submittedName>
</protein>
<keyword evidence="3" id="KW-1185">Reference proteome</keyword>
<dbReference type="OrthoDB" id="9908505at2759"/>
<evidence type="ECO:0000313" key="2">
    <source>
        <dbReference type="Ensembl" id="ENSLLEP00000037791.1"/>
    </source>
</evidence>
<dbReference type="GeneTree" id="ENSGT01000000220125"/>
<accession>A0A8C5QG56</accession>
<sequence length="200" mass="22381">LLAALGALLPALLAALGALLPALLAALGALLPSLLAALGVLFYLLYWLYVLAPQVIGIFSRATEEEYAWLTDILQSRFSVFSFYVGNSNYQNFISEASRCNFAILYHSKTRGRVNITDVTDSLYDHELEHLSETLGKRRVVVVADDLDESSWETKRRILENQPSISRLGQELFLFTKHDKQSPNLRSNVEPLVKLFHSGK</sequence>
<name>A0A8C5QG56_9ANUR</name>
<reference evidence="2" key="1">
    <citation type="submission" date="2025-08" db="UniProtKB">
        <authorList>
            <consortium name="Ensembl"/>
        </authorList>
    </citation>
    <scope>IDENTIFICATION</scope>
</reference>
<dbReference type="Ensembl" id="ENSLLET00000039240.1">
    <property type="protein sequence ID" value="ENSLLEP00000037791.1"/>
    <property type="gene ID" value="ENSLLEG00000023903.1"/>
</dbReference>
<evidence type="ECO:0000313" key="3">
    <source>
        <dbReference type="Proteomes" id="UP000694569"/>
    </source>
</evidence>
<organism evidence="2 3">
    <name type="scientific">Leptobrachium leishanense</name>
    <name type="common">Leishan spiny toad</name>
    <dbReference type="NCBI Taxonomy" id="445787"/>
    <lineage>
        <taxon>Eukaryota</taxon>
        <taxon>Metazoa</taxon>
        <taxon>Chordata</taxon>
        <taxon>Craniata</taxon>
        <taxon>Vertebrata</taxon>
        <taxon>Euteleostomi</taxon>
        <taxon>Amphibia</taxon>
        <taxon>Batrachia</taxon>
        <taxon>Anura</taxon>
        <taxon>Pelobatoidea</taxon>
        <taxon>Megophryidae</taxon>
        <taxon>Leptobrachium</taxon>
    </lineage>
</organism>
<keyword evidence="1" id="KW-1133">Transmembrane helix</keyword>
<dbReference type="AlphaFoldDB" id="A0A8C5QG56"/>
<reference evidence="2" key="2">
    <citation type="submission" date="2025-09" db="UniProtKB">
        <authorList>
            <consortium name="Ensembl"/>
        </authorList>
    </citation>
    <scope>IDENTIFICATION</scope>
</reference>
<keyword evidence="1" id="KW-0812">Transmembrane</keyword>
<dbReference type="Proteomes" id="UP000694569">
    <property type="component" value="Unplaced"/>
</dbReference>